<protein>
    <submittedName>
        <fullName evidence="9">Radc protein</fullName>
    </submittedName>
</protein>
<evidence type="ECO:0000313" key="10">
    <source>
        <dbReference type="Proteomes" id="UP000277811"/>
    </source>
</evidence>
<evidence type="ECO:0000313" key="9">
    <source>
        <dbReference type="EMBL" id="VBB07861.1"/>
    </source>
</evidence>
<evidence type="ECO:0000259" key="8">
    <source>
        <dbReference type="PROSITE" id="PS50249"/>
    </source>
</evidence>
<keyword evidence="2" id="KW-0645">Protease</keyword>
<dbReference type="EMBL" id="UPPP01000082">
    <property type="protein sequence ID" value="VBB07861.1"/>
    <property type="molecule type" value="Genomic_DNA"/>
</dbReference>
<evidence type="ECO:0000256" key="3">
    <source>
        <dbReference type="ARBA" id="ARBA00022723"/>
    </source>
</evidence>
<keyword evidence="4" id="KW-0378">Hydrolase</keyword>
<dbReference type="OrthoDB" id="9804482at2"/>
<comment type="similarity">
    <text evidence="1 7">Belongs to the UPF0758 family.</text>
</comment>
<evidence type="ECO:0000256" key="6">
    <source>
        <dbReference type="ARBA" id="ARBA00023049"/>
    </source>
</evidence>
<dbReference type="Pfam" id="PF20582">
    <property type="entry name" value="UPF0758_N"/>
    <property type="match status" value="1"/>
</dbReference>
<dbReference type="PROSITE" id="PS50249">
    <property type="entry name" value="MPN"/>
    <property type="match status" value="1"/>
</dbReference>
<keyword evidence="10" id="KW-1185">Reference proteome</keyword>
<dbReference type="GO" id="GO:0046872">
    <property type="term" value="F:metal ion binding"/>
    <property type="evidence" value="ECO:0007669"/>
    <property type="project" value="UniProtKB-KW"/>
</dbReference>
<dbReference type="GO" id="GO:0008237">
    <property type="term" value="F:metallopeptidase activity"/>
    <property type="evidence" value="ECO:0007669"/>
    <property type="project" value="UniProtKB-KW"/>
</dbReference>
<evidence type="ECO:0000256" key="4">
    <source>
        <dbReference type="ARBA" id="ARBA00022801"/>
    </source>
</evidence>
<dbReference type="RefSeq" id="WP_122628785.1">
    <property type="nucleotide sequence ID" value="NZ_UPPP01000082.1"/>
</dbReference>
<evidence type="ECO:0000256" key="1">
    <source>
        <dbReference type="ARBA" id="ARBA00010243"/>
    </source>
</evidence>
<dbReference type="Pfam" id="PF04002">
    <property type="entry name" value="RadC"/>
    <property type="match status" value="1"/>
</dbReference>
<accession>A0A498R904</accession>
<dbReference type="Proteomes" id="UP000277811">
    <property type="component" value="Unassembled WGS sequence"/>
</dbReference>
<keyword evidence="5" id="KW-0862">Zinc</keyword>
<dbReference type="InterPro" id="IPR020891">
    <property type="entry name" value="UPF0758_CS"/>
</dbReference>
<feature type="domain" description="MPN" evidence="8">
    <location>
        <begin position="110"/>
        <end position="232"/>
    </location>
</feature>
<reference evidence="9 10" key="1">
    <citation type="submission" date="2018-06" db="EMBL/GenBank/DDBJ databases">
        <authorList>
            <person name="Strepis N."/>
        </authorList>
    </citation>
    <scope>NUCLEOTIDE SEQUENCE [LARGE SCALE GENOMIC DNA]</scope>
    <source>
        <strain evidence="9">LUCI</strain>
    </source>
</reference>
<evidence type="ECO:0000256" key="2">
    <source>
        <dbReference type="ARBA" id="ARBA00022670"/>
    </source>
</evidence>
<dbReference type="AlphaFoldDB" id="A0A498R904"/>
<dbReference type="GO" id="GO:0006508">
    <property type="term" value="P:proteolysis"/>
    <property type="evidence" value="ECO:0007669"/>
    <property type="project" value="UniProtKB-KW"/>
</dbReference>
<dbReference type="PANTHER" id="PTHR30471:SF3">
    <property type="entry name" value="UPF0758 PROTEIN YEES-RELATED"/>
    <property type="match status" value="1"/>
</dbReference>
<keyword evidence="6" id="KW-0482">Metalloprotease</keyword>
<keyword evidence="3" id="KW-0479">Metal-binding</keyword>
<dbReference type="PROSITE" id="PS01302">
    <property type="entry name" value="UPF0758"/>
    <property type="match status" value="1"/>
</dbReference>
<evidence type="ECO:0000256" key="7">
    <source>
        <dbReference type="RuleBase" id="RU003797"/>
    </source>
</evidence>
<dbReference type="InterPro" id="IPR046778">
    <property type="entry name" value="UPF0758_N"/>
</dbReference>
<evidence type="ECO:0000256" key="5">
    <source>
        <dbReference type="ARBA" id="ARBA00022833"/>
    </source>
</evidence>
<dbReference type="SUPFAM" id="SSF102712">
    <property type="entry name" value="JAB1/MPN domain"/>
    <property type="match status" value="1"/>
</dbReference>
<dbReference type="InterPro" id="IPR037518">
    <property type="entry name" value="MPN"/>
</dbReference>
<sequence length="232" mass="24966">MITKNPVRSLMIKELPESERPREKMMQKGSQALSEADLLAILLRTGTKKVSVKMLAEELLAQYGINGLGGLTTQELSKVPGIGVAKAVTVLAGIELGKRLSSLGPGEKVVVRSPQDAAHFMMGRLRYEAKEHFIVLLLSTKNHIIAAPTISIGSLNASVVHPRELFREAVNYAAASVILIHNHPSGDPTPSQEDIALTHKLADAGELLGISVLDHVIIGDGKYVSFKEKGIL</sequence>
<proteinExistence type="inferred from homology"/>
<dbReference type="CDD" id="cd08071">
    <property type="entry name" value="MPN_DUF2466"/>
    <property type="match status" value="1"/>
</dbReference>
<gene>
    <name evidence="9" type="ORF">LUCI_3126</name>
</gene>
<dbReference type="NCBIfam" id="TIGR00608">
    <property type="entry name" value="radc"/>
    <property type="match status" value="1"/>
</dbReference>
<organism evidence="9 10">
    <name type="scientific">Lucifera butyrica</name>
    <dbReference type="NCBI Taxonomy" id="1351585"/>
    <lineage>
        <taxon>Bacteria</taxon>
        <taxon>Bacillati</taxon>
        <taxon>Bacillota</taxon>
        <taxon>Negativicutes</taxon>
        <taxon>Veillonellales</taxon>
        <taxon>Veillonellaceae</taxon>
        <taxon>Lucifera</taxon>
    </lineage>
</organism>
<dbReference type="InterPro" id="IPR001405">
    <property type="entry name" value="UPF0758"/>
</dbReference>
<dbReference type="Gene3D" id="3.40.140.10">
    <property type="entry name" value="Cytidine Deaminase, domain 2"/>
    <property type="match status" value="1"/>
</dbReference>
<dbReference type="InterPro" id="IPR025657">
    <property type="entry name" value="RadC_JAB"/>
</dbReference>
<dbReference type="PANTHER" id="PTHR30471">
    <property type="entry name" value="DNA REPAIR PROTEIN RADC"/>
    <property type="match status" value="1"/>
</dbReference>
<name>A0A498R904_9FIRM</name>
<dbReference type="NCBIfam" id="NF000642">
    <property type="entry name" value="PRK00024.1"/>
    <property type="match status" value="1"/>
</dbReference>